<dbReference type="EMBL" id="FR823392">
    <property type="protein sequence ID" value="CBZ55078.1"/>
    <property type="molecule type" value="Genomic_DNA"/>
</dbReference>
<protein>
    <submittedName>
        <fullName evidence="2">Uncharacterized protein</fullName>
    </submittedName>
</protein>
<reference evidence="4" key="3">
    <citation type="journal article" date="2012" name="PLoS Pathog.">
        <title>Comparative genomics of the apicomplexan parasites Toxoplasma gondii and Neospora caninum: Coccidia differing in host range and transmission strategy.</title>
        <authorList>
            <person name="Reid A.J."/>
            <person name="Vermont S.J."/>
            <person name="Cotton J.A."/>
            <person name="Harris D."/>
            <person name="Hill-Cawthorne G.A."/>
            <person name="Konen-Waisman S."/>
            <person name="Latham S.M."/>
            <person name="Mourier T."/>
            <person name="Norton R."/>
            <person name="Quail M.A."/>
            <person name="Sanders M."/>
            <person name="Shanmugam D."/>
            <person name="Sohal A."/>
            <person name="Wasmuth J.D."/>
            <person name="Brunk B."/>
            <person name="Grigg M.E."/>
            <person name="Howard J.C."/>
            <person name="Parkinson J."/>
            <person name="Roos D.S."/>
            <person name="Trees A.J."/>
            <person name="Berriman M."/>
            <person name="Pain A."/>
            <person name="Wastling J.M."/>
        </authorList>
    </citation>
    <scope>NUCLEOTIDE SEQUENCE [LARGE SCALE GENOMIC DNA]</scope>
    <source>
        <strain evidence="4">Liverpool</strain>
    </source>
</reference>
<reference evidence="3" key="4">
    <citation type="journal article" date="2015" name="PLoS ONE">
        <title>Comprehensive Evaluation of Toxoplasma gondii VEG and Neospora caninum LIV Genomes with Tachyzoite Stage Transcriptome and Proteome Defines Novel Transcript Features.</title>
        <authorList>
            <person name="Ramaprasad A."/>
            <person name="Mourier T."/>
            <person name="Naeem R."/>
            <person name="Malas T.B."/>
            <person name="Moussa E."/>
            <person name="Panigrahi A."/>
            <person name="Vermont S.J."/>
            <person name="Otto T.D."/>
            <person name="Wastling J."/>
            <person name="Pain A."/>
        </authorList>
    </citation>
    <scope>NUCLEOTIDE SEQUENCE</scope>
    <source>
        <strain evidence="3">Liverpool</strain>
    </source>
</reference>
<feature type="region of interest" description="Disordered" evidence="1">
    <location>
        <begin position="253"/>
        <end position="315"/>
    </location>
</feature>
<accession>F0VMY2</accession>
<dbReference type="VEuPathDB" id="ToxoDB:NCLIV_055030"/>
<feature type="region of interest" description="Disordered" evidence="1">
    <location>
        <begin position="433"/>
        <end position="466"/>
    </location>
</feature>
<evidence type="ECO:0000256" key="1">
    <source>
        <dbReference type="SAM" id="MobiDB-lite"/>
    </source>
</evidence>
<dbReference type="AlphaFoldDB" id="F0VMY2"/>
<dbReference type="eggNOG" id="ENOG502QYQK">
    <property type="taxonomic scope" value="Eukaryota"/>
</dbReference>
<evidence type="ECO:0000313" key="2">
    <source>
        <dbReference type="EMBL" id="CBZ55078.1"/>
    </source>
</evidence>
<keyword evidence="4" id="KW-1185">Reference proteome</keyword>
<feature type="compositionally biased region" description="Pro residues" evidence="1">
    <location>
        <begin position="264"/>
        <end position="273"/>
    </location>
</feature>
<feature type="compositionally biased region" description="Low complexity" evidence="1">
    <location>
        <begin position="253"/>
        <end position="263"/>
    </location>
</feature>
<dbReference type="InParanoid" id="F0VMY2"/>
<sequence length="466" mass="49921">MLGMTFKKNSSVTWALSDFSSVNKHWLEGRRLEEELINPKPRTGVPSILRQHRSLRVLSSYKRLASGLRFARRKIVDFAKGRSSRSDSTALLGPFPFASLMATHNESLQAEPQGRTTAKRLFAWTEDDRHFAPLPHGGVTCLPAAPGSACQTSCGGEASTVGLPGTVGQELGKRRRLLGPDGRSRVVSGEDNERKVSGISAGSRMTAAVSTAQLSMPSHFPAIGEAATTNHVPMGDESEELGRTSSVSSVEVDMVDAGGGSPPRLSPRSPPRLSPTGSSCSGKVLAHTSGRTSAKESVANSESRSADFSQAQGEERKNENCYAIMPFLSETAAQIPRPLGEGELSLDALLHGASTGVHTPAPLSEMINDPEVAKLLRDQPANPLESLEQSSEGFLLTEVLRKKREARLKKAIRNVGRMGEGGVSLRALYDLCESDKEESEHERETKDPSPSGALSPDKDGEDASMD</sequence>
<feature type="compositionally biased region" description="Polar residues" evidence="1">
    <location>
        <begin position="298"/>
        <end position="312"/>
    </location>
</feature>
<proteinExistence type="predicted"/>
<dbReference type="RefSeq" id="XP_003885106.1">
    <property type="nucleotide sequence ID" value="XM_003885057.1"/>
</dbReference>
<dbReference type="OMA" id="PASCANT"/>
<evidence type="ECO:0000313" key="4">
    <source>
        <dbReference type="Proteomes" id="UP000007494"/>
    </source>
</evidence>
<reference evidence="2" key="1">
    <citation type="submission" date="2011-02" db="EMBL/GenBank/DDBJ databases">
        <authorList>
            <person name="Aslett M."/>
        </authorList>
    </citation>
    <scope>NUCLEOTIDE SEQUENCE</scope>
    <source>
        <strain evidence="2">Liverpool</strain>
    </source>
</reference>
<evidence type="ECO:0000313" key="3">
    <source>
        <dbReference type="EMBL" id="CEL69802.1"/>
    </source>
</evidence>
<dbReference type="GeneID" id="13446793"/>
<name>F0VMY2_NEOCL</name>
<organism evidence="2 4">
    <name type="scientific">Neospora caninum (strain Liverpool)</name>
    <dbReference type="NCBI Taxonomy" id="572307"/>
    <lineage>
        <taxon>Eukaryota</taxon>
        <taxon>Sar</taxon>
        <taxon>Alveolata</taxon>
        <taxon>Apicomplexa</taxon>
        <taxon>Conoidasida</taxon>
        <taxon>Coccidia</taxon>
        <taxon>Eucoccidiorida</taxon>
        <taxon>Eimeriorina</taxon>
        <taxon>Sarcocystidae</taxon>
        <taxon>Neospora</taxon>
    </lineage>
</organism>
<dbReference type="EMBL" id="LN714486">
    <property type="protein sequence ID" value="CEL69802.1"/>
    <property type="molecule type" value="Genomic_DNA"/>
</dbReference>
<dbReference type="Proteomes" id="UP000007494">
    <property type="component" value="Chromosome XI"/>
</dbReference>
<reference evidence="2" key="2">
    <citation type="submission" date="2011-03" db="EMBL/GenBank/DDBJ databases">
        <title>Comparative genomics and transcriptomics of Neospora caninum and Toxoplasma gondii.</title>
        <authorList>
            <person name="Reid A.J."/>
            <person name="Sohal A."/>
            <person name="Harris D."/>
            <person name="Quail M."/>
            <person name="Sanders M."/>
            <person name="Berriman M."/>
            <person name="Wastling J.M."/>
            <person name="Pain A."/>
        </authorList>
    </citation>
    <scope>NUCLEOTIDE SEQUENCE</scope>
    <source>
        <strain evidence="2">Liverpool</strain>
    </source>
</reference>
<gene>
    <name evidence="3" type="ORF">BN1204_055030</name>
    <name evidence="2" type="ORF">NCLIV_055030</name>
</gene>
<feature type="compositionally biased region" description="Basic and acidic residues" evidence="1">
    <location>
        <begin position="438"/>
        <end position="447"/>
    </location>
</feature>
<dbReference type="OrthoDB" id="331488at2759"/>